<organism evidence="2 3">
    <name type="scientific">Archangium gephyra</name>
    <dbReference type="NCBI Taxonomy" id="48"/>
    <lineage>
        <taxon>Bacteria</taxon>
        <taxon>Pseudomonadati</taxon>
        <taxon>Myxococcota</taxon>
        <taxon>Myxococcia</taxon>
        <taxon>Myxococcales</taxon>
        <taxon>Cystobacterineae</taxon>
        <taxon>Archangiaceae</taxon>
        <taxon>Archangium</taxon>
    </lineage>
</organism>
<feature type="region of interest" description="Disordered" evidence="1">
    <location>
        <begin position="208"/>
        <end position="241"/>
    </location>
</feature>
<dbReference type="EMBL" id="QFQP01000019">
    <property type="protein sequence ID" value="PZR09846.1"/>
    <property type="molecule type" value="Genomic_DNA"/>
</dbReference>
<proteinExistence type="predicted"/>
<dbReference type="AlphaFoldDB" id="A0A2W5TBR5"/>
<protein>
    <submittedName>
        <fullName evidence="2">Uncharacterized protein</fullName>
    </submittedName>
</protein>
<evidence type="ECO:0000313" key="3">
    <source>
        <dbReference type="Proteomes" id="UP000249061"/>
    </source>
</evidence>
<sequence>MECRTGADCASGVCNRDGTCEPGVGLPLPDGGLEDSGVLEPVDGGHDAGTSETDAGQPDAGMPAGCIPNRDGTIERDEVFFQAGLRATFKISGETTFATAGDGGVWWNFDTQLSGDASRLVETRPLTGAWYEADFPDAGYVSELGQGSTLLGVFSSDSTGLYLQGVVSPTDGASATNITYTPWVKVLQFPLTTGASWSTETIVDGSTMATPSATRRSAPACPSSVRSTRRPSTVDRSGAATTPFAPATPFDVLRVRTVLERYTRVYTLNPWYKLLTLRSYTWNTECFGTVATVTSKDNETSTEFTDAAEVRRLSR</sequence>
<comment type="caution">
    <text evidence="2">The sequence shown here is derived from an EMBL/GenBank/DDBJ whole genome shotgun (WGS) entry which is preliminary data.</text>
</comment>
<reference evidence="2 3" key="1">
    <citation type="submission" date="2017-08" db="EMBL/GenBank/DDBJ databases">
        <title>Infants hospitalized years apart are colonized by the same room-sourced microbial strains.</title>
        <authorList>
            <person name="Brooks B."/>
            <person name="Olm M.R."/>
            <person name="Firek B.A."/>
            <person name="Baker R."/>
            <person name="Thomas B.C."/>
            <person name="Morowitz M.J."/>
            <person name="Banfield J.F."/>
        </authorList>
    </citation>
    <scope>NUCLEOTIDE SEQUENCE [LARGE SCALE GENOMIC DNA]</scope>
    <source>
        <strain evidence="2">S2_003_000_R2_14</strain>
    </source>
</reference>
<accession>A0A2W5TBR5</accession>
<evidence type="ECO:0000313" key="2">
    <source>
        <dbReference type="EMBL" id="PZR09846.1"/>
    </source>
</evidence>
<name>A0A2W5TBR5_9BACT</name>
<gene>
    <name evidence="2" type="ORF">DI536_21160</name>
</gene>
<evidence type="ECO:0000256" key="1">
    <source>
        <dbReference type="SAM" id="MobiDB-lite"/>
    </source>
</evidence>
<dbReference type="Proteomes" id="UP000249061">
    <property type="component" value="Unassembled WGS sequence"/>
</dbReference>
<feature type="compositionally biased region" description="Low complexity" evidence="1">
    <location>
        <begin position="222"/>
        <end position="241"/>
    </location>
</feature>
<feature type="region of interest" description="Disordered" evidence="1">
    <location>
        <begin position="25"/>
        <end position="63"/>
    </location>
</feature>